<keyword evidence="4 10" id="KW-0732">Signal</keyword>
<dbReference type="InterPro" id="IPR019358">
    <property type="entry name" value="NEMP_fam"/>
</dbReference>
<keyword evidence="6 9" id="KW-0472">Membrane</keyword>
<keyword evidence="5 9" id="KW-1133">Transmembrane helix</keyword>
<gene>
    <name evidence="12" type="primary">LOC117576432</name>
</gene>
<keyword evidence="3 9" id="KW-0812">Transmembrane</keyword>
<keyword evidence="11" id="KW-1185">Reference proteome</keyword>
<dbReference type="GeneID" id="117576432"/>
<reference evidence="12" key="1">
    <citation type="submission" date="2025-08" db="UniProtKB">
        <authorList>
            <consortium name="RefSeq"/>
        </authorList>
    </citation>
    <scope>IDENTIFICATION</scope>
    <source>
        <strain evidence="12">15112-1751.03</strain>
        <tissue evidence="12">Whole Adult</tissue>
    </source>
</reference>
<feature type="chain" id="PRO_5028289634" evidence="10">
    <location>
        <begin position="23"/>
        <end position="473"/>
    </location>
</feature>
<feature type="transmembrane region" description="Helical" evidence="9">
    <location>
        <begin position="150"/>
        <end position="167"/>
    </location>
</feature>
<proteinExistence type="inferred from homology"/>
<evidence type="ECO:0000256" key="7">
    <source>
        <dbReference type="ARBA" id="ARBA00023242"/>
    </source>
</evidence>
<evidence type="ECO:0000313" key="12">
    <source>
        <dbReference type="RefSeq" id="XP_034117075.1"/>
    </source>
</evidence>
<dbReference type="OrthoDB" id="509138at2759"/>
<protein>
    <submittedName>
        <fullName evidence="12">Nuclear envelope integral membrane protein 1</fullName>
    </submittedName>
</protein>
<evidence type="ECO:0000256" key="1">
    <source>
        <dbReference type="ARBA" id="ARBA00004575"/>
    </source>
</evidence>
<dbReference type="GO" id="GO:0005637">
    <property type="term" value="C:nuclear inner membrane"/>
    <property type="evidence" value="ECO:0007669"/>
    <property type="project" value="UniProtKB-SubCell"/>
</dbReference>
<evidence type="ECO:0000256" key="4">
    <source>
        <dbReference type="ARBA" id="ARBA00022729"/>
    </source>
</evidence>
<evidence type="ECO:0000256" key="9">
    <source>
        <dbReference type="SAM" id="Phobius"/>
    </source>
</evidence>
<feature type="signal peptide" evidence="10">
    <location>
        <begin position="1"/>
        <end position="22"/>
    </location>
</feature>
<comment type="subcellular location">
    <subcellularLocation>
        <location evidence="1">Nucleus inner membrane</location>
        <topology evidence="1">Multi-pass membrane protein</topology>
        <orientation evidence="1">Nucleoplasmic side</orientation>
    </subcellularLocation>
</comment>
<dbReference type="PANTHER" id="PTHR13598">
    <property type="entry name" value="AT07567P-RELATED"/>
    <property type="match status" value="1"/>
</dbReference>
<accession>A0A6P8Y0U0</accession>
<keyword evidence="7" id="KW-0539">Nucleus</keyword>
<evidence type="ECO:0000313" key="11">
    <source>
        <dbReference type="Proteomes" id="UP000515160"/>
    </source>
</evidence>
<sequence length="473" mass="54178">MGQWRRQAELATGLLLFTTALAAAALQPASKPLTDTVYLAEGTSIDITANGFGHNVLRTYCYPGKGHSVFSLFETVEFALSIANDDYTEYGGKTPGEVLEHYKEQRSLFSFTLFSQKRQRIQLSPFEQQCIGVSSRQPYNVSLKHSQLDLWRLLQFGVGILIFWSAARLAKNSVFYYLAGIVLGICASLLVLIAIASKLVPRRPMMYGVLIGGWTIGLFVLKQLADNIRVILLTYREYVMWYLAITGLASFLFCYRIGPPKNPRSQHIISWVLQAIGGALVYFSSWHTSACVVLMVGVFVARYFPDSLLQYGQRLYKRRFPPKRRLLTQEEYYQQTVNETARSLAELRDFVTSPYCKQWKTMCSLRDPMRFASFANGAPHLYDEEIEDYSRTIEESMEGADEEEAEDYLQCNMYYRPSARRNHQRQTLTSPSYYQPARHLPVAGRQQLERNAPQRPEPDDDDEEEDGDEDEYN</sequence>
<feature type="region of interest" description="Disordered" evidence="8">
    <location>
        <begin position="420"/>
        <end position="473"/>
    </location>
</feature>
<dbReference type="PANTHER" id="PTHR13598:SF1">
    <property type="entry name" value="AT07567P-RELATED"/>
    <property type="match status" value="1"/>
</dbReference>
<dbReference type="AlphaFoldDB" id="A0A6P8Y0U0"/>
<feature type="compositionally biased region" description="Acidic residues" evidence="8">
    <location>
        <begin position="458"/>
        <end position="473"/>
    </location>
</feature>
<dbReference type="Proteomes" id="UP000515160">
    <property type="component" value="Chromosome X"/>
</dbReference>
<evidence type="ECO:0000256" key="8">
    <source>
        <dbReference type="SAM" id="MobiDB-lite"/>
    </source>
</evidence>
<dbReference type="RefSeq" id="XP_034117075.1">
    <property type="nucleotide sequence ID" value="XM_034261184.2"/>
</dbReference>
<evidence type="ECO:0000256" key="2">
    <source>
        <dbReference type="ARBA" id="ARBA00005748"/>
    </source>
</evidence>
<feature type="transmembrane region" description="Helical" evidence="9">
    <location>
        <begin position="279"/>
        <end position="304"/>
    </location>
</feature>
<organism evidence="11 12">
    <name type="scientific">Drosophila albomicans</name>
    <name type="common">Fruit fly</name>
    <dbReference type="NCBI Taxonomy" id="7291"/>
    <lineage>
        <taxon>Eukaryota</taxon>
        <taxon>Metazoa</taxon>
        <taxon>Ecdysozoa</taxon>
        <taxon>Arthropoda</taxon>
        <taxon>Hexapoda</taxon>
        <taxon>Insecta</taxon>
        <taxon>Pterygota</taxon>
        <taxon>Neoptera</taxon>
        <taxon>Endopterygota</taxon>
        <taxon>Diptera</taxon>
        <taxon>Brachycera</taxon>
        <taxon>Muscomorpha</taxon>
        <taxon>Ephydroidea</taxon>
        <taxon>Drosophilidae</taxon>
        <taxon>Drosophila</taxon>
    </lineage>
</organism>
<comment type="similarity">
    <text evidence="2">Belongs to the NEMP family.</text>
</comment>
<name>A0A6P8Y0U0_DROAB</name>
<feature type="transmembrane region" description="Helical" evidence="9">
    <location>
        <begin position="241"/>
        <end position="259"/>
    </location>
</feature>
<feature type="transmembrane region" description="Helical" evidence="9">
    <location>
        <begin position="174"/>
        <end position="199"/>
    </location>
</feature>
<dbReference type="Pfam" id="PF10225">
    <property type="entry name" value="NEMP"/>
    <property type="match status" value="1"/>
</dbReference>
<dbReference type="CTD" id="32639"/>
<evidence type="ECO:0000256" key="6">
    <source>
        <dbReference type="ARBA" id="ARBA00023136"/>
    </source>
</evidence>
<evidence type="ECO:0000256" key="5">
    <source>
        <dbReference type="ARBA" id="ARBA00022989"/>
    </source>
</evidence>
<evidence type="ECO:0000256" key="3">
    <source>
        <dbReference type="ARBA" id="ARBA00022692"/>
    </source>
</evidence>
<feature type="transmembrane region" description="Helical" evidence="9">
    <location>
        <begin position="205"/>
        <end position="221"/>
    </location>
</feature>
<evidence type="ECO:0000256" key="10">
    <source>
        <dbReference type="SAM" id="SignalP"/>
    </source>
</evidence>